<dbReference type="GeneID" id="108676558"/>
<feature type="compositionally biased region" description="Polar residues" evidence="2">
    <location>
        <begin position="338"/>
        <end position="353"/>
    </location>
</feature>
<dbReference type="SUPFAM" id="SSF49899">
    <property type="entry name" value="Concanavalin A-like lectins/glucanases"/>
    <property type="match status" value="1"/>
</dbReference>
<keyword evidence="5" id="KW-1185">Reference proteome</keyword>
<dbReference type="CDD" id="cd12909">
    <property type="entry name" value="SPRY_RanBP9_10"/>
    <property type="match status" value="1"/>
</dbReference>
<accession>A0A8B7P209</accession>
<dbReference type="FunFam" id="2.60.120.920:FF:000011">
    <property type="entry name" value="RAN binding protein 10"/>
    <property type="match status" value="1"/>
</dbReference>
<feature type="region of interest" description="Disordered" evidence="2">
    <location>
        <begin position="382"/>
        <end position="463"/>
    </location>
</feature>
<feature type="compositionally biased region" description="Polar residues" evidence="2">
    <location>
        <begin position="919"/>
        <end position="931"/>
    </location>
</feature>
<proteinExistence type="inferred from homology"/>
<evidence type="ECO:0000259" key="4">
    <source>
        <dbReference type="PROSITE" id="PS50897"/>
    </source>
</evidence>
<evidence type="ECO:0000256" key="1">
    <source>
        <dbReference type="ARBA" id="ARBA00006535"/>
    </source>
</evidence>
<dbReference type="InterPro" id="IPR024964">
    <property type="entry name" value="CTLH/CRA"/>
</dbReference>
<comment type="similarity">
    <text evidence="1">Belongs to the RANBP9/10 family.</text>
</comment>
<feature type="domain" description="B30.2/SPRY" evidence="3">
    <location>
        <begin position="21"/>
        <end position="208"/>
    </location>
</feature>
<name>A0A8B7P209_HYAAZ</name>
<feature type="compositionally biased region" description="Polar residues" evidence="2">
    <location>
        <begin position="382"/>
        <end position="397"/>
    </location>
</feature>
<feature type="compositionally biased region" description="Low complexity" evidence="2">
    <location>
        <begin position="888"/>
        <end position="918"/>
    </location>
</feature>
<dbReference type="InterPro" id="IPR006594">
    <property type="entry name" value="LisH"/>
</dbReference>
<feature type="compositionally biased region" description="Low complexity" evidence="2">
    <location>
        <begin position="417"/>
        <end position="432"/>
    </location>
</feature>
<feature type="region of interest" description="Disordered" evidence="2">
    <location>
        <begin position="671"/>
        <end position="743"/>
    </location>
</feature>
<dbReference type="SMART" id="SM00668">
    <property type="entry name" value="CTLH"/>
    <property type="match status" value="1"/>
</dbReference>
<dbReference type="SMART" id="SM00449">
    <property type="entry name" value="SPRY"/>
    <property type="match status" value="1"/>
</dbReference>
<evidence type="ECO:0000256" key="2">
    <source>
        <dbReference type="SAM" id="MobiDB-lite"/>
    </source>
</evidence>
<dbReference type="InterPro" id="IPR001870">
    <property type="entry name" value="B30.2/SPRY"/>
</dbReference>
<feature type="compositionally biased region" description="Polar residues" evidence="2">
    <location>
        <begin position="506"/>
        <end position="530"/>
    </location>
</feature>
<dbReference type="InterPro" id="IPR050618">
    <property type="entry name" value="Ubq-SigPath_Reg"/>
</dbReference>
<dbReference type="InterPro" id="IPR043136">
    <property type="entry name" value="B30.2/SPRY_sf"/>
</dbReference>
<dbReference type="InterPro" id="IPR013144">
    <property type="entry name" value="CRA_dom"/>
</dbReference>
<dbReference type="InterPro" id="IPR006595">
    <property type="entry name" value="CTLH_C"/>
</dbReference>
<dbReference type="PANTHER" id="PTHR12864">
    <property type="entry name" value="RAN BINDING PROTEIN 9-RELATED"/>
    <property type="match status" value="1"/>
</dbReference>
<protein>
    <submittedName>
        <fullName evidence="6">Ran-binding protein 9</fullName>
    </submittedName>
</protein>
<feature type="compositionally biased region" description="Acidic residues" evidence="2">
    <location>
        <begin position="453"/>
        <end position="463"/>
    </location>
</feature>
<feature type="region of interest" description="Disordered" evidence="2">
    <location>
        <begin position="885"/>
        <end position="931"/>
    </location>
</feature>
<dbReference type="InterPro" id="IPR003877">
    <property type="entry name" value="SPRY_dom"/>
</dbReference>
<feature type="domain" description="CTLH" evidence="4">
    <location>
        <begin position="284"/>
        <end position="341"/>
    </location>
</feature>
<dbReference type="RefSeq" id="XP_018020139.1">
    <property type="nucleotide sequence ID" value="XM_018164650.2"/>
</dbReference>
<reference evidence="6" key="1">
    <citation type="submission" date="2025-08" db="UniProtKB">
        <authorList>
            <consortium name="RefSeq"/>
        </authorList>
    </citation>
    <scope>IDENTIFICATION</scope>
    <source>
        <tissue evidence="6">Whole organism</tissue>
    </source>
</reference>
<dbReference type="KEGG" id="hazt:108676558"/>
<dbReference type="Pfam" id="PF00622">
    <property type="entry name" value="SPRY"/>
    <property type="match status" value="1"/>
</dbReference>
<gene>
    <name evidence="6" type="primary">LOC108676558</name>
</gene>
<dbReference type="PROSITE" id="PS50188">
    <property type="entry name" value="B302_SPRY"/>
    <property type="match status" value="1"/>
</dbReference>
<sequence>MAEGGGSTSGSTFGVFPYPNDPLPLKTLYPFVNEDETPIPRCWSSKDRYNHIGLSQNNLRVHYKGPGKSHKDAASVRATHPIPAACGLYYFEVKVISKGRDGYMGIGLSIQGLSMNRLPGWDKNSYGYHGDDGHSFCSSGNGLPYGPTFTTGDTVGCGVNLVDRTCFYTLNGVLLGTAFRDLPKDLYPTVGLQTPGEVVDANFGASGPFLYDLRPKLEEVRASVHRTIIEHPLSLPGGEPCDQVKWTDILNKMVTSYLVHYGYCSTAEAFARASTTDFTEEVASIRNRQRINKLIMCGNIGGAIALVEELYPKLLNDNPNLLFRLKVRQFIEILRGTEQQSHVSDTNGATNGFSAPPSMEDPAPCLTPDKVLKHTSVIQSTRTALQQSGISRSSKGTPMQAPSELELNARNSSSTFGGADSNNSDGNRSSRSPPLPIVFSSSDHGRPEAITVPDEESSDTEMDCLDEPMPVTDDRPAGDLNGVSNGVDQHPNDEDMLVDDDEPEVPQTNGTCSVPSPKSQGGSCGSTNWPRGSHVETVLAFGRELQAISEKLRRTHGKNKANKRMLQDAFSLLAYNEPCLSPLGWQLETAQREPVCQALNSAILESQNLPARPSLEVCASHAQQLVNLMSRSGLGASAFTQITSLLHHSPKPYQIQRCSVMTETFPQVVGLQAPSTDLGEPRRRSKRSLTGDRFDNSLPEPLPPRVSSVISTTSHVASSSTTSSLPSTSVSSSSNNNNNNNALQAASSNSFQLLESRISSPIGHLTAEENSAEHLNGNAVVSDEEMVTGGGDNIGDSFTSLRMSHFDGHNYNEDFILKTSSDVVDFASPAAGSRLPTSQDNSLSNSLSGRAGEVLDDAVQFLQSNSGLQLWRAGERPAAQGDLVLPEASAAGALPSSTPSSSTSSTSSSISALDPSSSNVTETNWQTTPRQ</sequence>
<dbReference type="OMA" id="FNAYTHQ"/>
<dbReference type="SMART" id="SM00667">
    <property type="entry name" value="LisH"/>
    <property type="match status" value="1"/>
</dbReference>
<dbReference type="Gene3D" id="2.60.120.920">
    <property type="match status" value="1"/>
</dbReference>
<evidence type="ECO:0000259" key="3">
    <source>
        <dbReference type="PROSITE" id="PS50188"/>
    </source>
</evidence>
<feature type="compositionally biased region" description="Low complexity" evidence="2">
    <location>
        <begin position="706"/>
        <end position="743"/>
    </location>
</feature>
<dbReference type="Pfam" id="PF10607">
    <property type="entry name" value="CTLH"/>
    <property type="match status" value="2"/>
</dbReference>
<evidence type="ECO:0000313" key="6">
    <source>
        <dbReference type="RefSeq" id="XP_018020139.1"/>
    </source>
</evidence>
<dbReference type="OrthoDB" id="25503at2759"/>
<organism evidence="5 6">
    <name type="scientific">Hyalella azteca</name>
    <name type="common">Amphipod</name>
    <dbReference type="NCBI Taxonomy" id="294128"/>
    <lineage>
        <taxon>Eukaryota</taxon>
        <taxon>Metazoa</taxon>
        <taxon>Ecdysozoa</taxon>
        <taxon>Arthropoda</taxon>
        <taxon>Crustacea</taxon>
        <taxon>Multicrustacea</taxon>
        <taxon>Malacostraca</taxon>
        <taxon>Eumalacostraca</taxon>
        <taxon>Peracarida</taxon>
        <taxon>Amphipoda</taxon>
        <taxon>Senticaudata</taxon>
        <taxon>Talitrida</taxon>
        <taxon>Talitroidea</taxon>
        <taxon>Hyalellidae</taxon>
        <taxon>Hyalella</taxon>
    </lineage>
</organism>
<dbReference type="SMART" id="SM00757">
    <property type="entry name" value="CRA"/>
    <property type="match status" value="1"/>
</dbReference>
<dbReference type="PROSITE" id="PS50897">
    <property type="entry name" value="CTLH"/>
    <property type="match status" value="1"/>
</dbReference>
<dbReference type="AlphaFoldDB" id="A0A8B7P209"/>
<evidence type="ECO:0000313" key="5">
    <source>
        <dbReference type="Proteomes" id="UP000694843"/>
    </source>
</evidence>
<dbReference type="InterPro" id="IPR035782">
    <property type="entry name" value="SPRY_RanBP9/10"/>
</dbReference>
<dbReference type="InterPro" id="IPR013320">
    <property type="entry name" value="ConA-like_dom_sf"/>
</dbReference>
<dbReference type="PROSITE" id="PS50896">
    <property type="entry name" value="LISH"/>
    <property type="match status" value="1"/>
</dbReference>
<feature type="region of interest" description="Disordered" evidence="2">
    <location>
        <begin position="502"/>
        <end position="530"/>
    </location>
</feature>
<feature type="region of interest" description="Disordered" evidence="2">
    <location>
        <begin position="338"/>
        <end position="368"/>
    </location>
</feature>
<dbReference type="CTD" id="36102"/>
<dbReference type="Proteomes" id="UP000694843">
    <property type="component" value="Unplaced"/>
</dbReference>